<feature type="compositionally biased region" description="Low complexity" evidence="7">
    <location>
        <begin position="133"/>
        <end position="144"/>
    </location>
</feature>
<dbReference type="Pfam" id="PF00528">
    <property type="entry name" value="BPD_transp_1"/>
    <property type="match status" value="1"/>
</dbReference>
<organism evidence="9 10">
    <name type="scientific">Peteryoungia aggregata LMG 23059</name>
    <dbReference type="NCBI Taxonomy" id="1368425"/>
    <lineage>
        <taxon>Bacteria</taxon>
        <taxon>Pseudomonadati</taxon>
        <taxon>Pseudomonadota</taxon>
        <taxon>Alphaproteobacteria</taxon>
        <taxon>Hyphomicrobiales</taxon>
        <taxon>Rhizobiaceae</taxon>
        <taxon>Peteryoungia</taxon>
    </lineage>
</organism>
<dbReference type="InterPro" id="IPR005769">
    <property type="entry name" value="PhnE/PtxC"/>
</dbReference>
<name>A0ABU0G5W4_9HYPH</name>
<dbReference type="PROSITE" id="PS50928">
    <property type="entry name" value="ABC_TM1"/>
    <property type="match status" value="1"/>
</dbReference>
<comment type="caution">
    <text evidence="9">The sequence shown here is derived from an EMBL/GenBank/DDBJ whole genome shotgun (WGS) entry which is preliminary data.</text>
</comment>
<evidence type="ECO:0000259" key="8">
    <source>
        <dbReference type="PROSITE" id="PS50928"/>
    </source>
</evidence>
<evidence type="ECO:0000256" key="1">
    <source>
        <dbReference type="ARBA" id="ARBA00004651"/>
    </source>
</evidence>
<evidence type="ECO:0000256" key="5">
    <source>
        <dbReference type="ARBA" id="ARBA00023136"/>
    </source>
</evidence>
<dbReference type="CDD" id="cd06261">
    <property type="entry name" value="TM_PBP2"/>
    <property type="match status" value="1"/>
</dbReference>
<evidence type="ECO:0000256" key="7">
    <source>
        <dbReference type="SAM" id="MobiDB-lite"/>
    </source>
</evidence>
<feature type="transmembrane region" description="Helical" evidence="6">
    <location>
        <begin position="362"/>
        <end position="386"/>
    </location>
</feature>
<accession>A0ABU0G5W4</accession>
<reference evidence="9 10" key="1">
    <citation type="submission" date="2023-07" db="EMBL/GenBank/DDBJ databases">
        <title>Genomic Encyclopedia of Type Strains, Phase IV (KMG-IV): sequencing the most valuable type-strain genomes for metagenomic binning, comparative biology and taxonomic classification.</title>
        <authorList>
            <person name="Goeker M."/>
        </authorList>
    </citation>
    <scope>NUCLEOTIDE SEQUENCE [LARGE SCALE GENOMIC DNA]</scope>
    <source>
        <strain evidence="9 10">DSM 1111</strain>
    </source>
</reference>
<evidence type="ECO:0000256" key="4">
    <source>
        <dbReference type="ARBA" id="ARBA00022989"/>
    </source>
</evidence>
<sequence length="508" mass="56510">MSMINTAELNRLAERYPQVLERSLWQRYRIPFSIGILAFYLLFCWWFFAIGKTISQANWGIAGNYLADWVSYEIRPEFDIDRDGAITVTYPRFDPIGPNPNPDWIETTRETITRTEPAPSAAAAPAPSVAKPSSTFSFMTSPTPQAQSGTAPTENAVTAPNVATEEVITEARIALSGSARIDLAGERVMLVRGDETVTLLLDQQRDTVTIEGSSADWVEQRLEGGRVIAYFGSAGWIDVSSDRVRVRKRFFGWENFVFDTNSPFFGLSAGQVFDKVTSSDRIDPKMSNLALAWNNILYNASWQHLDVWTKLLQTIVMAFMGTLLAMLIAFPLSFVAARNITRNRPINQITKRFFDFVRSVDMLIWALFFTRAFGPGPLAGISAIFVTDTGTLGKLYAEALENIDDKQREGVKSVGAPAAAVQRFGVLPQVMPVFASQALYFWESNTRSATIIGAVGAGGIGLKLWEAMRTNSDWENVAYMVLLILIVVFIFDAISNSLRSRLIGKSRH</sequence>
<feature type="transmembrane region" description="Helical" evidence="6">
    <location>
        <begin position="477"/>
        <end position="498"/>
    </location>
</feature>
<comment type="subcellular location">
    <subcellularLocation>
        <location evidence="1 6">Cell membrane</location>
        <topology evidence="1 6">Multi-pass membrane protein</topology>
    </subcellularLocation>
</comment>
<evidence type="ECO:0000313" key="9">
    <source>
        <dbReference type="EMBL" id="MDQ0420735.1"/>
    </source>
</evidence>
<dbReference type="Proteomes" id="UP001238496">
    <property type="component" value="Unassembled WGS sequence"/>
</dbReference>
<keyword evidence="10" id="KW-1185">Reference proteome</keyword>
<dbReference type="NCBIfam" id="TIGR01097">
    <property type="entry name" value="PhnE"/>
    <property type="match status" value="1"/>
</dbReference>
<evidence type="ECO:0000256" key="2">
    <source>
        <dbReference type="ARBA" id="ARBA00022448"/>
    </source>
</evidence>
<dbReference type="SUPFAM" id="SSF161098">
    <property type="entry name" value="MetI-like"/>
    <property type="match status" value="1"/>
</dbReference>
<feature type="domain" description="ABC transmembrane type-1" evidence="8">
    <location>
        <begin position="311"/>
        <end position="495"/>
    </location>
</feature>
<comment type="similarity">
    <text evidence="6">Belongs to the binding-protein-dependent transport system permease family.</text>
</comment>
<protein>
    <submittedName>
        <fullName evidence="9">Phosphonate transport system permease protein</fullName>
    </submittedName>
</protein>
<proteinExistence type="inferred from homology"/>
<evidence type="ECO:0000256" key="6">
    <source>
        <dbReference type="RuleBase" id="RU363032"/>
    </source>
</evidence>
<feature type="transmembrane region" description="Helical" evidence="6">
    <location>
        <begin position="30"/>
        <end position="48"/>
    </location>
</feature>
<dbReference type="PANTHER" id="PTHR30043">
    <property type="entry name" value="PHOSPHONATES TRANSPORT SYSTEM PERMEASE PROTEIN"/>
    <property type="match status" value="1"/>
</dbReference>
<evidence type="ECO:0000313" key="10">
    <source>
        <dbReference type="Proteomes" id="UP001238496"/>
    </source>
</evidence>
<gene>
    <name evidence="9" type="ORF">J2045_001759</name>
</gene>
<dbReference type="Gene3D" id="1.10.3720.10">
    <property type="entry name" value="MetI-like"/>
    <property type="match status" value="1"/>
</dbReference>
<dbReference type="InterPro" id="IPR000515">
    <property type="entry name" value="MetI-like"/>
</dbReference>
<dbReference type="EMBL" id="JAUSUW010000004">
    <property type="protein sequence ID" value="MDQ0420735.1"/>
    <property type="molecule type" value="Genomic_DNA"/>
</dbReference>
<dbReference type="RefSeq" id="WP_307371728.1">
    <property type="nucleotide sequence ID" value="NZ_JAUSUW010000004.1"/>
</dbReference>
<feature type="region of interest" description="Disordered" evidence="7">
    <location>
        <begin position="133"/>
        <end position="153"/>
    </location>
</feature>
<keyword evidence="5 6" id="KW-0472">Membrane</keyword>
<dbReference type="InterPro" id="IPR035906">
    <property type="entry name" value="MetI-like_sf"/>
</dbReference>
<evidence type="ECO:0000256" key="3">
    <source>
        <dbReference type="ARBA" id="ARBA00022692"/>
    </source>
</evidence>
<feature type="transmembrane region" description="Helical" evidence="6">
    <location>
        <begin position="315"/>
        <end position="341"/>
    </location>
</feature>
<keyword evidence="3 6" id="KW-0812">Transmembrane</keyword>
<keyword evidence="4 6" id="KW-1133">Transmembrane helix</keyword>
<dbReference type="PANTHER" id="PTHR30043:SF9">
    <property type="entry name" value="PHOSPHONATES TRANSPORT SYSTEM PERMEASE PROTEIN"/>
    <property type="match status" value="1"/>
</dbReference>
<keyword evidence="2 6" id="KW-0813">Transport</keyword>